<dbReference type="Pfam" id="PF01814">
    <property type="entry name" value="Hemerythrin"/>
    <property type="match status" value="1"/>
</dbReference>
<dbReference type="GO" id="GO:0005886">
    <property type="term" value="C:plasma membrane"/>
    <property type="evidence" value="ECO:0007669"/>
    <property type="project" value="TreeGrafter"/>
</dbReference>
<keyword evidence="3" id="KW-1185">Reference proteome</keyword>
<dbReference type="Proteomes" id="UP000034954">
    <property type="component" value="Unassembled WGS sequence"/>
</dbReference>
<dbReference type="CDD" id="cd12108">
    <property type="entry name" value="Hr-like"/>
    <property type="match status" value="1"/>
</dbReference>
<protein>
    <recommendedName>
        <fullName evidence="1">Hemerythrin-like domain-containing protein</fullName>
    </recommendedName>
</protein>
<reference evidence="2 3" key="1">
    <citation type="journal article" date="2013" name="BMC Microbiol.">
        <title>Identification of the type II cytochrome c maturation pathway in anammox bacteria by comparative genomics.</title>
        <authorList>
            <person name="Ferousi C."/>
            <person name="Speth D.R."/>
            <person name="Reimann J."/>
            <person name="Op den Camp H.J."/>
            <person name="Allen J.W."/>
            <person name="Keltjens J.T."/>
            <person name="Jetten M.S."/>
        </authorList>
    </citation>
    <scope>NUCLEOTIDE SEQUENCE [LARGE SCALE GENOMIC DNA]</scope>
    <source>
        <strain evidence="2">RU1</strain>
    </source>
</reference>
<feature type="domain" description="Hemerythrin-like" evidence="1">
    <location>
        <begin position="5"/>
        <end position="140"/>
    </location>
</feature>
<comment type="caution">
    <text evidence="2">The sequence shown here is derived from an EMBL/GenBank/DDBJ whole genome shotgun (WGS) entry which is preliminary data.</text>
</comment>
<dbReference type="InterPro" id="IPR012312">
    <property type="entry name" value="Hemerythrin-like"/>
</dbReference>
<dbReference type="Gene3D" id="1.20.120.520">
    <property type="entry name" value="nmb1532 protein domain like"/>
    <property type="match status" value="1"/>
</dbReference>
<name>A0A0M2UY08_9BACT</name>
<evidence type="ECO:0000313" key="3">
    <source>
        <dbReference type="Proteomes" id="UP000034954"/>
    </source>
</evidence>
<evidence type="ECO:0000313" key="2">
    <source>
        <dbReference type="EMBL" id="KKO19856.1"/>
    </source>
</evidence>
<dbReference type="AlphaFoldDB" id="A0A0M2UY08"/>
<gene>
    <name evidence="2" type="ORF">BROFUL_01415</name>
</gene>
<dbReference type="EMBL" id="LAQJ01000146">
    <property type="protein sequence ID" value="KKO19856.1"/>
    <property type="molecule type" value="Genomic_DNA"/>
</dbReference>
<dbReference type="PANTHER" id="PTHR39966">
    <property type="entry name" value="BLL2471 PROTEIN-RELATED"/>
    <property type="match status" value="1"/>
</dbReference>
<sequence length="186" mass="21057">MNNSPTKMLEDEHLVIAKVISAAPVLADQLEAGQAVDEKTLHGLIEFMHTFADKCHHGKEDDLLFPTLVNKGISKQGCPIGALTAEHARGRTLVQELSNAADAYQSGDRNAENMLVKSLREIITLYPNHIWKEDYLLFPLTNKVLSLEEQQALYRQFEQVWERVGRDVHHRLEQFAEELSKSAHTC</sequence>
<dbReference type="PANTHER" id="PTHR39966:SF1">
    <property type="entry name" value="HEMERYTHRIN-LIKE DOMAIN-CONTAINING PROTEIN"/>
    <property type="match status" value="1"/>
</dbReference>
<evidence type="ECO:0000259" key="1">
    <source>
        <dbReference type="Pfam" id="PF01814"/>
    </source>
</evidence>
<accession>A0A0M2UY08</accession>
<proteinExistence type="predicted"/>
<organism evidence="2 3">
    <name type="scientific">Candidatus Brocadia fulgida</name>
    <dbReference type="NCBI Taxonomy" id="380242"/>
    <lineage>
        <taxon>Bacteria</taxon>
        <taxon>Pseudomonadati</taxon>
        <taxon>Planctomycetota</taxon>
        <taxon>Candidatus Brocadiia</taxon>
        <taxon>Candidatus Brocadiales</taxon>
        <taxon>Candidatus Brocadiaceae</taxon>
        <taxon>Candidatus Brocadia</taxon>
    </lineage>
</organism>